<evidence type="ECO:0000313" key="2">
    <source>
        <dbReference type="EMBL" id="QCE04834.1"/>
    </source>
</evidence>
<feature type="region of interest" description="Disordered" evidence="1">
    <location>
        <begin position="27"/>
        <end position="60"/>
    </location>
</feature>
<proteinExistence type="predicted"/>
<reference evidence="2 3" key="1">
    <citation type="submission" date="2019-04" db="EMBL/GenBank/DDBJ databases">
        <title>An improved genome assembly and genetic linkage map for asparagus bean, Vigna unguiculata ssp. sesquipedialis.</title>
        <authorList>
            <person name="Xia Q."/>
            <person name="Zhang R."/>
            <person name="Dong Y."/>
        </authorList>
    </citation>
    <scope>NUCLEOTIDE SEQUENCE [LARGE SCALE GENOMIC DNA]</scope>
    <source>
        <tissue evidence="2">Leaf</tissue>
    </source>
</reference>
<sequence length="135" mass="15644">MSSKQKDQKTKKKSNFFKTIFSLPKLSKSGKKKKTASNAPKEDVSEKYASHTPKHYGEFSNTINNHEKEEEISNTFNNHVKEQEFSNYFNNHVMNDSPLRSSIIEASQYHGRSGEEFLKATYYFNDHYSEGCSIM</sequence>
<feature type="compositionally biased region" description="Basic and acidic residues" evidence="1">
    <location>
        <begin position="40"/>
        <end position="49"/>
    </location>
</feature>
<dbReference type="Proteomes" id="UP000501690">
    <property type="component" value="Linkage Group LG8"/>
</dbReference>
<name>A0A4D6MVR3_VIGUN</name>
<gene>
    <name evidence="2" type="ORF">DEO72_LG8g2875</name>
</gene>
<organism evidence="2 3">
    <name type="scientific">Vigna unguiculata</name>
    <name type="common">Cowpea</name>
    <dbReference type="NCBI Taxonomy" id="3917"/>
    <lineage>
        <taxon>Eukaryota</taxon>
        <taxon>Viridiplantae</taxon>
        <taxon>Streptophyta</taxon>
        <taxon>Embryophyta</taxon>
        <taxon>Tracheophyta</taxon>
        <taxon>Spermatophyta</taxon>
        <taxon>Magnoliopsida</taxon>
        <taxon>eudicotyledons</taxon>
        <taxon>Gunneridae</taxon>
        <taxon>Pentapetalae</taxon>
        <taxon>rosids</taxon>
        <taxon>fabids</taxon>
        <taxon>Fabales</taxon>
        <taxon>Fabaceae</taxon>
        <taxon>Papilionoideae</taxon>
        <taxon>50 kb inversion clade</taxon>
        <taxon>NPAAA clade</taxon>
        <taxon>indigoferoid/millettioid clade</taxon>
        <taxon>Phaseoleae</taxon>
        <taxon>Vigna</taxon>
    </lineage>
</organism>
<dbReference type="AlphaFoldDB" id="A0A4D6MVR3"/>
<dbReference type="Gramene" id="Vigun10g014350.1.v1.2">
    <property type="protein sequence ID" value="Vigun10g014350.1.v1.2.CDS.1"/>
    <property type="gene ID" value="Vigun10g014350.v1.2"/>
</dbReference>
<accession>A0A4D6MVR3</accession>
<evidence type="ECO:0000256" key="1">
    <source>
        <dbReference type="SAM" id="MobiDB-lite"/>
    </source>
</evidence>
<evidence type="ECO:0000313" key="3">
    <source>
        <dbReference type="Proteomes" id="UP000501690"/>
    </source>
</evidence>
<dbReference type="EMBL" id="CP039352">
    <property type="protein sequence ID" value="QCE04834.1"/>
    <property type="molecule type" value="Genomic_DNA"/>
</dbReference>
<protein>
    <submittedName>
        <fullName evidence="2">Uncharacterized protein</fullName>
    </submittedName>
</protein>
<keyword evidence="3" id="KW-1185">Reference proteome</keyword>